<dbReference type="EMBL" id="WDIP01000003">
    <property type="protein sequence ID" value="KAB5885995.1"/>
    <property type="molecule type" value="Genomic_DNA"/>
</dbReference>
<dbReference type="InterPro" id="IPR036165">
    <property type="entry name" value="YefM-like_sf"/>
</dbReference>
<proteinExistence type="inferred from homology"/>
<dbReference type="AlphaFoldDB" id="A0A1E7Y1H3"/>
<evidence type="ECO:0000313" key="4">
    <source>
        <dbReference type="EMBL" id="OFA35452.1"/>
    </source>
</evidence>
<dbReference type="OrthoDB" id="1646957at2"/>
<evidence type="ECO:0000256" key="2">
    <source>
        <dbReference type="RuleBase" id="RU362080"/>
    </source>
</evidence>
<dbReference type="Proteomes" id="UP000470200">
    <property type="component" value="Unassembled WGS sequence"/>
</dbReference>
<reference evidence="3 6" key="2">
    <citation type="journal article" date="2019" name="Nat. Med.">
        <title>A library of human gut bacterial isolates paired with longitudinal multiomics data enables mechanistic microbiome research.</title>
        <authorList>
            <person name="Poyet M."/>
            <person name="Groussin M."/>
            <person name="Gibbons S.M."/>
            <person name="Avila-Pacheco J."/>
            <person name="Jiang X."/>
            <person name="Kearney S.M."/>
            <person name="Perrotta A.R."/>
            <person name="Berdy B."/>
            <person name="Zhao S."/>
            <person name="Lieberman T.D."/>
            <person name="Swanson P.K."/>
            <person name="Smith M."/>
            <person name="Roesemann S."/>
            <person name="Alexander J.E."/>
            <person name="Rich S.A."/>
            <person name="Livny J."/>
            <person name="Vlamakis H."/>
            <person name="Clish C."/>
            <person name="Bullock K."/>
            <person name="Deik A."/>
            <person name="Scott J."/>
            <person name="Pierce K.A."/>
            <person name="Xavier R.J."/>
            <person name="Alm E.J."/>
        </authorList>
    </citation>
    <scope>NUCLEOTIDE SEQUENCE [LARGE SCALE GENOMIC DNA]</scope>
    <source>
        <strain evidence="3 6">BIOML-A105</strain>
    </source>
</reference>
<dbReference type="OMA" id="QEDCSTF"/>
<name>A0A1E7Y1H3_BIFAD</name>
<dbReference type="Pfam" id="PF02604">
    <property type="entry name" value="PhdYeFM_antitox"/>
    <property type="match status" value="1"/>
</dbReference>
<gene>
    <name evidence="4" type="ORF">BBK15_05235</name>
    <name evidence="3" type="ORF">GA629_04835</name>
</gene>
<evidence type="ECO:0000256" key="1">
    <source>
        <dbReference type="ARBA" id="ARBA00009981"/>
    </source>
</evidence>
<protein>
    <recommendedName>
        <fullName evidence="2">Antitoxin</fullName>
    </recommendedName>
</protein>
<comment type="similarity">
    <text evidence="1 2">Belongs to the phD/YefM antitoxin family.</text>
</comment>
<dbReference type="InterPro" id="IPR006442">
    <property type="entry name" value="Antitoxin_Phd/YefM"/>
</dbReference>
<sequence>MRFQISQRRNMSAASILDSMVSVTSLNHGGASKALSQVGDNHPVVVLKNNQPSAVIITPADYRRLTQAEENFALYRKAVERLRNDDSTLLTDADVFGEDYEPIDDGFEPEFE</sequence>
<dbReference type="NCBIfam" id="TIGR01552">
    <property type="entry name" value="phd_fam"/>
    <property type="match status" value="1"/>
</dbReference>
<reference evidence="4 5" key="1">
    <citation type="submission" date="2016-07" db="EMBL/GenBank/DDBJ databases">
        <title>Draft Genome Sequence of Bifidobacterium adolescentis strain Km 4.</title>
        <authorList>
            <person name="Danilenko V.N."/>
        </authorList>
    </citation>
    <scope>NUCLEOTIDE SEQUENCE [LARGE SCALE GENOMIC DNA]</scope>
    <source>
        <strain evidence="4 5">Km 4</strain>
    </source>
</reference>
<accession>A0A1E7Y1H3</accession>
<dbReference type="EMBL" id="MAXD01000002">
    <property type="protein sequence ID" value="OFA35452.1"/>
    <property type="molecule type" value="Genomic_DNA"/>
</dbReference>
<dbReference type="Proteomes" id="UP000175684">
    <property type="component" value="Unassembled WGS sequence"/>
</dbReference>
<organism evidence="4 5">
    <name type="scientific">Bifidobacterium adolescentis</name>
    <dbReference type="NCBI Taxonomy" id="1680"/>
    <lineage>
        <taxon>Bacteria</taxon>
        <taxon>Bacillati</taxon>
        <taxon>Actinomycetota</taxon>
        <taxon>Actinomycetes</taxon>
        <taxon>Bifidobacteriales</taxon>
        <taxon>Bifidobacteriaceae</taxon>
        <taxon>Bifidobacterium</taxon>
    </lineage>
</organism>
<dbReference type="SUPFAM" id="SSF143120">
    <property type="entry name" value="YefM-like"/>
    <property type="match status" value="1"/>
</dbReference>
<evidence type="ECO:0000313" key="6">
    <source>
        <dbReference type="Proteomes" id="UP000470200"/>
    </source>
</evidence>
<evidence type="ECO:0000313" key="3">
    <source>
        <dbReference type="EMBL" id="KAB5885995.1"/>
    </source>
</evidence>
<comment type="caution">
    <text evidence="4">The sequence shown here is derived from an EMBL/GenBank/DDBJ whole genome shotgun (WGS) entry which is preliminary data.</text>
</comment>
<dbReference type="DNASU" id="4556484"/>
<evidence type="ECO:0000313" key="5">
    <source>
        <dbReference type="Proteomes" id="UP000175684"/>
    </source>
</evidence>
<comment type="function">
    <text evidence="2">Antitoxin component of a type II toxin-antitoxin (TA) system.</text>
</comment>